<dbReference type="PANTHER" id="PTHR21396:SF2">
    <property type="entry name" value="LARGE RIBOSOMAL SUBUNIT PROTEIN ML43"/>
    <property type="match status" value="1"/>
</dbReference>
<keyword evidence="9" id="KW-1185">Reference proteome</keyword>
<comment type="similarity">
    <text evidence="2">Belongs to the mitochondrion-specific ribosomal protein mL43 family.</text>
</comment>
<feature type="domain" description="Ribosomal protein/NADH dehydrogenase" evidence="7">
    <location>
        <begin position="68"/>
        <end position="141"/>
    </location>
</feature>
<evidence type="ECO:0000256" key="1">
    <source>
        <dbReference type="ARBA" id="ARBA00004173"/>
    </source>
</evidence>
<evidence type="ECO:0000256" key="5">
    <source>
        <dbReference type="ARBA" id="ARBA00023274"/>
    </source>
</evidence>
<keyword evidence="4" id="KW-0496">Mitochondrion</keyword>
<keyword evidence="5" id="KW-0687">Ribonucleoprotein</keyword>
<evidence type="ECO:0000313" key="9">
    <source>
        <dbReference type="Proteomes" id="UP000436088"/>
    </source>
</evidence>
<keyword evidence="3" id="KW-0689">Ribosomal protein</keyword>
<evidence type="ECO:0000256" key="2">
    <source>
        <dbReference type="ARBA" id="ARBA00006073"/>
    </source>
</evidence>
<protein>
    <recommendedName>
        <fullName evidence="6">Large ribosomal subunit protein mL43</fullName>
    </recommendedName>
</protein>
<sequence length="181" mass="20630">MKWANKLKRLGFSFWVSVISFVPSVYLFPNSPLPSLSESPPTDGSLVASKMALRGVWQLKKLIVSYSDWGGSSRGIRAFMQSDLPTFKEKNPQLEVVTELIRGQHPHLKGFYKNKNERVVCVKNMTPEDILLHATRLRNALGRKVVKLKTRHVTKHPSVQGTWTTDVNFETQQCFLCSIWS</sequence>
<dbReference type="SUPFAM" id="SSF52833">
    <property type="entry name" value="Thioredoxin-like"/>
    <property type="match status" value="1"/>
</dbReference>
<dbReference type="GO" id="GO:0003735">
    <property type="term" value="F:structural constituent of ribosome"/>
    <property type="evidence" value="ECO:0007669"/>
    <property type="project" value="InterPro"/>
</dbReference>
<evidence type="ECO:0000256" key="6">
    <source>
        <dbReference type="ARBA" id="ARBA00035188"/>
    </source>
</evidence>
<evidence type="ECO:0000313" key="8">
    <source>
        <dbReference type="EMBL" id="KAE8694875.1"/>
    </source>
</evidence>
<dbReference type="EMBL" id="VEPZ02001101">
    <property type="protein sequence ID" value="KAE8694875.1"/>
    <property type="molecule type" value="Genomic_DNA"/>
</dbReference>
<dbReference type="PANTHER" id="PTHR21396">
    <property type="entry name" value="39S RIBOSOMAL PROTEIN L43"/>
    <property type="match status" value="1"/>
</dbReference>
<dbReference type="GO" id="GO:0005762">
    <property type="term" value="C:mitochondrial large ribosomal subunit"/>
    <property type="evidence" value="ECO:0007669"/>
    <property type="project" value="TreeGrafter"/>
</dbReference>
<reference evidence="8" key="1">
    <citation type="submission" date="2019-09" db="EMBL/GenBank/DDBJ databases">
        <title>Draft genome information of white flower Hibiscus syriacus.</title>
        <authorList>
            <person name="Kim Y.-M."/>
        </authorList>
    </citation>
    <scope>NUCLEOTIDE SEQUENCE [LARGE SCALE GENOMIC DNA]</scope>
    <source>
        <strain evidence="8">YM2019G1</strain>
    </source>
</reference>
<organism evidence="8 9">
    <name type="scientific">Hibiscus syriacus</name>
    <name type="common">Rose of Sharon</name>
    <dbReference type="NCBI Taxonomy" id="106335"/>
    <lineage>
        <taxon>Eukaryota</taxon>
        <taxon>Viridiplantae</taxon>
        <taxon>Streptophyta</taxon>
        <taxon>Embryophyta</taxon>
        <taxon>Tracheophyta</taxon>
        <taxon>Spermatophyta</taxon>
        <taxon>Magnoliopsida</taxon>
        <taxon>eudicotyledons</taxon>
        <taxon>Gunneridae</taxon>
        <taxon>Pentapetalae</taxon>
        <taxon>rosids</taxon>
        <taxon>malvids</taxon>
        <taxon>Malvales</taxon>
        <taxon>Malvaceae</taxon>
        <taxon>Malvoideae</taxon>
        <taxon>Hibiscus</taxon>
    </lineage>
</organism>
<evidence type="ECO:0000259" key="7">
    <source>
        <dbReference type="SMART" id="SM00916"/>
    </source>
</evidence>
<dbReference type="SMART" id="SM00916">
    <property type="entry name" value="L51_S25_CI-B8"/>
    <property type="match status" value="1"/>
</dbReference>
<dbReference type="Pfam" id="PF05047">
    <property type="entry name" value="L51_S25_CI-B8"/>
    <property type="match status" value="1"/>
</dbReference>
<dbReference type="Gene3D" id="3.40.30.10">
    <property type="entry name" value="Glutaredoxin"/>
    <property type="match status" value="1"/>
</dbReference>
<dbReference type="InterPro" id="IPR007741">
    <property type="entry name" value="Ribosomal_mL43/mS25/NADH_DH"/>
</dbReference>
<dbReference type="GO" id="GO:0032543">
    <property type="term" value="P:mitochondrial translation"/>
    <property type="evidence" value="ECO:0007669"/>
    <property type="project" value="InterPro"/>
</dbReference>
<evidence type="ECO:0000256" key="3">
    <source>
        <dbReference type="ARBA" id="ARBA00022980"/>
    </source>
</evidence>
<evidence type="ECO:0000256" key="4">
    <source>
        <dbReference type="ARBA" id="ARBA00023128"/>
    </source>
</evidence>
<dbReference type="InterPro" id="IPR036249">
    <property type="entry name" value="Thioredoxin-like_sf"/>
</dbReference>
<comment type="subcellular location">
    <subcellularLocation>
        <location evidence="1">Mitochondrion</location>
    </subcellularLocation>
</comment>
<accession>A0A6A2ZVH1</accession>
<dbReference type="InterPro" id="IPR039927">
    <property type="entry name" value="Ribosomal_mL43"/>
</dbReference>
<comment type="caution">
    <text evidence="8">The sequence shown here is derived from an EMBL/GenBank/DDBJ whole genome shotgun (WGS) entry which is preliminary data.</text>
</comment>
<name>A0A6A2ZVH1_HIBSY</name>
<proteinExistence type="inferred from homology"/>
<gene>
    <name evidence="8" type="ORF">F3Y22_tig00110764pilonHSYRG00014</name>
</gene>
<dbReference type="AlphaFoldDB" id="A0A6A2ZVH1"/>
<dbReference type="Proteomes" id="UP000436088">
    <property type="component" value="Unassembled WGS sequence"/>
</dbReference>
<dbReference type="FunFam" id="3.40.30.10:FF:000175">
    <property type="entry name" value="54S ribosomal protein L51, mitochondrial"/>
    <property type="match status" value="1"/>
</dbReference>